<keyword evidence="4" id="KW-1003">Cell membrane</keyword>
<dbReference type="SUPFAM" id="SSF81345">
    <property type="entry name" value="ABC transporter involved in vitamin B12 uptake, BtuC"/>
    <property type="match status" value="1"/>
</dbReference>
<evidence type="ECO:0000256" key="7">
    <source>
        <dbReference type="ARBA" id="ARBA00023136"/>
    </source>
</evidence>
<evidence type="ECO:0000256" key="3">
    <source>
        <dbReference type="ARBA" id="ARBA00022448"/>
    </source>
</evidence>
<dbReference type="PANTHER" id="PTHR30472">
    <property type="entry name" value="FERRIC ENTEROBACTIN TRANSPORT SYSTEM PERMEASE PROTEIN"/>
    <property type="match status" value="1"/>
</dbReference>
<evidence type="ECO:0000256" key="4">
    <source>
        <dbReference type="ARBA" id="ARBA00022475"/>
    </source>
</evidence>
<evidence type="ECO:0000313" key="9">
    <source>
        <dbReference type="EMBL" id="GAA4503017.1"/>
    </source>
</evidence>
<organism evidence="9 10">
    <name type="scientific">Pseudaeromonas paramecii</name>
    <dbReference type="NCBI Taxonomy" id="2138166"/>
    <lineage>
        <taxon>Bacteria</taxon>
        <taxon>Pseudomonadati</taxon>
        <taxon>Pseudomonadota</taxon>
        <taxon>Gammaproteobacteria</taxon>
        <taxon>Aeromonadales</taxon>
        <taxon>Aeromonadaceae</taxon>
        <taxon>Pseudaeromonas</taxon>
    </lineage>
</organism>
<dbReference type="RefSeq" id="WP_345014354.1">
    <property type="nucleotide sequence ID" value="NZ_BAABFC010000022.1"/>
</dbReference>
<feature type="transmembrane region" description="Helical" evidence="8">
    <location>
        <begin position="201"/>
        <end position="221"/>
    </location>
</feature>
<sequence length="345" mass="36656">MTPAPRPASLAPLMQAQQRRQRWLLGLLTLAVLAALLLNLCLGSLPISLADWWQGLSPLQSQVIWSLRLPRALLALQVGAGLAVCGVVLQILFHNPVAEPGLVGISGGASLLAVTSIFVALQWGVPLPPWGTSLAAFLGALLVTAGLLWLSRRAGLIGARLLLLGVAVGILSGALTTWLLYFSDDQSLRAIMFWMMGSLAYGQAQPGYWWLPYLLCLGWLLSQHRQLALLQLGELQAQLLGLELAPVRRRFILAVALLSGMTVALAGLIGFIGLVVPHLLRLLGRGEPAFLLPAAALGGGSLLLLADLLSRSLLPSGELPVGVVTATLGAPLFIYLLVRRHAEPV</sequence>
<dbReference type="Pfam" id="PF01032">
    <property type="entry name" value="FecCD"/>
    <property type="match status" value="1"/>
</dbReference>
<keyword evidence="6 8" id="KW-1133">Transmembrane helix</keyword>
<evidence type="ECO:0000313" key="10">
    <source>
        <dbReference type="Proteomes" id="UP001501321"/>
    </source>
</evidence>
<keyword evidence="7 8" id="KW-0472">Membrane</keyword>
<comment type="similarity">
    <text evidence="2">Belongs to the binding-protein-dependent transport system permease family. FecCD subfamily.</text>
</comment>
<feature type="transmembrane region" description="Helical" evidence="8">
    <location>
        <begin position="321"/>
        <end position="338"/>
    </location>
</feature>
<keyword evidence="5 8" id="KW-0812">Transmembrane</keyword>
<keyword evidence="3" id="KW-0813">Transport</keyword>
<accession>A0ABP8QII9</accession>
<name>A0ABP8QII9_9GAMM</name>
<comment type="subcellular location">
    <subcellularLocation>
        <location evidence="1">Cell membrane</location>
        <topology evidence="1">Multi-pass membrane protein</topology>
    </subcellularLocation>
</comment>
<feature type="transmembrane region" description="Helical" evidence="8">
    <location>
        <begin position="288"/>
        <end position="309"/>
    </location>
</feature>
<gene>
    <name evidence="9" type="primary">btuC</name>
    <name evidence="9" type="ORF">GCM10023095_28670</name>
</gene>
<dbReference type="InterPro" id="IPR037294">
    <property type="entry name" value="ABC_BtuC-like"/>
</dbReference>
<evidence type="ECO:0000256" key="6">
    <source>
        <dbReference type="ARBA" id="ARBA00022989"/>
    </source>
</evidence>
<evidence type="ECO:0000256" key="2">
    <source>
        <dbReference type="ARBA" id="ARBA00007935"/>
    </source>
</evidence>
<protein>
    <submittedName>
        <fullName evidence="9">Vitamin B12 ABC transporter permease BtuC</fullName>
    </submittedName>
</protein>
<dbReference type="NCBIfam" id="NF003001">
    <property type="entry name" value="PRK03784.1"/>
    <property type="match status" value="1"/>
</dbReference>
<proteinExistence type="inferred from homology"/>
<feature type="transmembrane region" description="Helical" evidence="8">
    <location>
        <begin position="251"/>
        <end position="276"/>
    </location>
</feature>
<evidence type="ECO:0000256" key="8">
    <source>
        <dbReference type="SAM" id="Phobius"/>
    </source>
</evidence>
<dbReference type="Proteomes" id="UP001501321">
    <property type="component" value="Unassembled WGS sequence"/>
</dbReference>
<dbReference type="PANTHER" id="PTHR30472:SF29">
    <property type="entry name" value="VITAMIN B12 IMPORT SYSTEM PERMEASE PROTEIN BTUC"/>
    <property type="match status" value="1"/>
</dbReference>
<dbReference type="EMBL" id="BAABFC010000022">
    <property type="protein sequence ID" value="GAA4503017.1"/>
    <property type="molecule type" value="Genomic_DNA"/>
</dbReference>
<feature type="transmembrane region" description="Helical" evidence="8">
    <location>
        <begin position="130"/>
        <end position="150"/>
    </location>
</feature>
<dbReference type="Gene3D" id="1.10.3470.10">
    <property type="entry name" value="ABC transporter involved in vitamin B12 uptake, BtuC"/>
    <property type="match status" value="1"/>
</dbReference>
<feature type="transmembrane region" description="Helical" evidence="8">
    <location>
        <begin position="102"/>
        <end position="124"/>
    </location>
</feature>
<reference evidence="10" key="1">
    <citation type="journal article" date="2019" name="Int. J. Syst. Evol. Microbiol.">
        <title>The Global Catalogue of Microorganisms (GCM) 10K type strain sequencing project: providing services to taxonomists for standard genome sequencing and annotation.</title>
        <authorList>
            <consortium name="The Broad Institute Genomics Platform"/>
            <consortium name="The Broad Institute Genome Sequencing Center for Infectious Disease"/>
            <person name="Wu L."/>
            <person name="Ma J."/>
        </authorList>
    </citation>
    <scope>NUCLEOTIDE SEQUENCE [LARGE SCALE GENOMIC DNA]</scope>
    <source>
        <strain evidence="10">JCM 32226</strain>
    </source>
</reference>
<evidence type="ECO:0000256" key="1">
    <source>
        <dbReference type="ARBA" id="ARBA00004651"/>
    </source>
</evidence>
<keyword evidence="10" id="KW-1185">Reference proteome</keyword>
<comment type="caution">
    <text evidence="9">The sequence shown here is derived from an EMBL/GenBank/DDBJ whole genome shotgun (WGS) entry which is preliminary data.</text>
</comment>
<feature type="transmembrane region" description="Helical" evidence="8">
    <location>
        <begin position="74"/>
        <end position="93"/>
    </location>
</feature>
<dbReference type="InterPro" id="IPR000522">
    <property type="entry name" value="ABC_transptr_permease_BtuC"/>
</dbReference>
<feature type="transmembrane region" description="Helical" evidence="8">
    <location>
        <begin position="162"/>
        <end position="181"/>
    </location>
</feature>
<dbReference type="CDD" id="cd06550">
    <property type="entry name" value="TM_ABC_iron-siderophores_like"/>
    <property type="match status" value="1"/>
</dbReference>
<evidence type="ECO:0000256" key="5">
    <source>
        <dbReference type="ARBA" id="ARBA00022692"/>
    </source>
</evidence>